<keyword evidence="7" id="KW-1133">Transmembrane helix</keyword>
<feature type="domain" description="RING-type" evidence="8">
    <location>
        <begin position="531"/>
        <end position="564"/>
    </location>
</feature>
<evidence type="ECO:0000256" key="3">
    <source>
        <dbReference type="ARBA" id="ARBA00022833"/>
    </source>
</evidence>
<dbReference type="GeneID" id="101514263"/>
<gene>
    <name evidence="11" type="primary">LOC101514263</name>
</gene>
<keyword evidence="7" id="KW-0812">Transmembrane</keyword>
<evidence type="ECO:0000259" key="9">
    <source>
        <dbReference type="PROSITE" id="PS50865"/>
    </source>
</evidence>
<dbReference type="Gene3D" id="6.10.140.2220">
    <property type="match status" value="2"/>
</dbReference>
<dbReference type="InterPro" id="IPR001841">
    <property type="entry name" value="Znf_RING"/>
</dbReference>
<evidence type="ECO:0000313" key="10">
    <source>
        <dbReference type="Proteomes" id="UP000087171"/>
    </source>
</evidence>
<keyword evidence="10" id="KW-1185">Reference proteome</keyword>
<name>A0A3Q7XKR0_CICAR</name>
<feature type="coiled-coil region" evidence="5">
    <location>
        <begin position="407"/>
        <end position="508"/>
    </location>
</feature>
<keyword evidence="1" id="KW-0479">Metal-binding</keyword>
<dbReference type="InterPro" id="IPR051728">
    <property type="entry name" value="RING-FYVE_E3_ubiquitin-ligase"/>
</dbReference>
<protein>
    <submittedName>
        <fullName evidence="11">Uncharacterized protein LOC101514263 isoform X1</fullName>
    </submittedName>
</protein>
<keyword evidence="5" id="KW-0175">Coiled coil</keyword>
<reference evidence="11" key="1">
    <citation type="submission" date="2025-08" db="UniProtKB">
        <authorList>
            <consortium name="RefSeq"/>
        </authorList>
    </citation>
    <scope>IDENTIFICATION</scope>
    <source>
        <tissue evidence="11">Etiolated seedlings</tissue>
    </source>
</reference>
<dbReference type="PANTHER" id="PTHR14879:SF5">
    <property type="entry name" value="RING-TYPE DOMAIN-CONTAINING PROTEIN"/>
    <property type="match status" value="1"/>
</dbReference>
<dbReference type="SUPFAM" id="SSF144232">
    <property type="entry name" value="HIT/MYND zinc finger-like"/>
    <property type="match status" value="2"/>
</dbReference>
<evidence type="ECO:0000256" key="1">
    <source>
        <dbReference type="ARBA" id="ARBA00022723"/>
    </source>
</evidence>
<dbReference type="InterPro" id="IPR013083">
    <property type="entry name" value="Znf_RING/FYVE/PHD"/>
</dbReference>
<feature type="transmembrane region" description="Helical" evidence="7">
    <location>
        <begin position="39"/>
        <end position="57"/>
    </location>
</feature>
<dbReference type="PROSITE" id="PS50089">
    <property type="entry name" value="ZF_RING_2"/>
    <property type="match status" value="1"/>
</dbReference>
<feature type="coiled-coil region" evidence="5">
    <location>
        <begin position="342"/>
        <end position="380"/>
    </location>
</feature>
<dbReference type="PROSITE" id="PS50865">
    <property type="entry name" value="ZF_MYND_2"/>
    <property type="match status" value="2"/>
</dbReference>
<evidence type="ECO:0000256" key="2">
    <source>
        <dbReference type="ARBA" id="ARBA00022771"/>
    </source>
</evidence>
<dbReference type="RefSeq" id="XP_027187143.1">
    <property type="nucleotide sequence ID" value="XM_027331342.1"/>
</dbReference>
<dbReference type="AlphaFoldDB" id="A0A3Q7XKR0"/>
<dbReference type="Gene3D" id="3.30.40.10">
    <property type="entry name" value="Zinc/RING finger domain, C3HC4 (zinc finger)"/>
    <property type="match status" value="1"/>
</dbReference>
<evidence type="ECO:0000256" key="6">
    <source>
        <dbReference type="SAM" id="MobiDB-lite"/>
    </source>
</evidence>
<dbReference type="Pfam" id="PF01753">
    <property type="entry name" value="zf-MYND"/>
    <property type="match status" value="2"/>
</dbReference>
<evidence type="ECO:0000256" key="7">
    <source>
        <dbReference type="SAM" id="Phobius"/>
    </source>
</evidence>
<feature type="region of interest" description="Disordered" evidence="6">
    <location>
        <begin position="178"/>
        <end position="204"/>
    </location>
</feature>
<organism evidence="10 11">
    <name type="scientific">Cicer arietinum</name>
    <name type="common">Chickpea</name>
    <name type="synonym">Garbanzo</name>
    <dbReference type="NCBI Taxonomy" id="3827"/>
    <lineage>
        <taxon>Eukaryota</taxon>
        <taxon>Viridiplantae</taxon>
        <taxon>Streptophyta</taxon>
        <taxon>Embryophyta</taxon>
        <taxon>Tracheophyta</taxon>
        <taxon>Spermatophyta</taxon>
        <taxon>Magnoliopsida</taxon>
        <taxon>eudicotyledons</taxon>
        <taxon>Gunneridae</taxon>
        <taxon>Pentapetalae</taxon>
        <taxon>rosids</taxon>
        <taxon>fabids</taxon>
        <taxon>Fabales</taxon>
        <taxon>Fabaceae</taxon>
        <taxon>Papilionoideae</taxon>
        <taxon>50 kb inversion clade</taxon>
        <taxon>NPAAA clade</taxon>
        <taxon>Hologalegina</taxon>
        <taxon>IRL clade</taxon>
        <taxon>Cicereae</taxon>
        <taxon>Cicer</taxon>
    </lineage>
</organism>
<dbReference type="PANTHER" id="PTHR14879">
    <property type="entry name" value="CASPASE REGULATOR, RING FINGER DOMAIN-CONTAINING"/>
    <property type="match status" value="1"/>
</dbReference>
<accession>A0A3Q7XKR0</accession>
<dbReference type="Proteomes" id="UP000087171">
    <property type="component" value="Unplaced"/>
</dbReference>
<dbReference type="InterPro" id="IPR002893">
    <property type="entry name" value="Znf_MYND"/>
</dbReference>
<dbReference type="SMART" id="SM00184">
    <property type="entry name" value="RING"/>
    <property type="match status" value="1"/>
</dbReference>
<keyword evidence="2 4" id="KW-0863">Zinc-finger</keyword>
<evidence type="ECO:0000256" key="4">
    <source>
        <dbReference type="PROSITE-ProRule" id="PRU00134"/>
    </source>
</evidence>
<feature type="domain" description="MYND-type" evidence="9">
    <location>
        <begin position="214"/>
        <end position="250"/>
    </location>
</feature>
<dbReference type="PROSITE" id="PS01360">
    <property type="entry name" value="ZF_MYND_1"/>
    <property type="match status" value="2"/>
</dbReference>
<dbReference type="SUPFAM" id="SSF57850">
    <property type="entry name" value="RING/U-box"/>
    <property type="match status" value="1"/>
</dbReference>
<evidence type="ECO:0000313" key="11">
    <source>
        <dbReference type="RefSeq" id="XP_027187143.1"/>
    </source>
</evidence>
<dbReference type="OrthoDB" id="5855668at2759"/>
<feature type="compositionally biased region" description="Polar residues" evidence="6">
    <location>
        <begin position="180"/>
        <end position="204"/>
    </location>
</feature>
<keyword evidence="3" id="KW-0862">Zinc</keyword>
<evidence type="ECO:0000256" key="5">
    <source>
        <dbReference type="SAM" id="Coils"/>
    </source>
</evidence>
<evidence type="ECO:0000259" key="8">
    <source>
        <dbReference type="PROSITE" id="PS50089"/>
    </source>
</evidence>
<dbReference type="STRING" id="3827.A0A3Q7XKR0"/>
<sequence>MHVYVATSLDLNWLLGLFGSAEKKKHISDHSSNKVDESWSSLYILLIIVIGFVLLHLHRLRENRDLKYNNNEVAHEEPERSIDESDRDFDRDQQLSLRTDEHGGATARRQAACVFCGNLSSTRCSRCKVARYCSAECQIGHWRLGHRYECFEIEIEEGQERHIHDHGTSMIIVEKHDNENIPNGSDGNGVGMSSNVGMNDGSSSSDVNKSQFGCEECGSPSTTRCSRCKVVRYCSTKCLIKNWRWHKYNCITGDVSSAPTETPNTNVEVLLKHLKEEEENIHSPTPLYLKLHPEETSKLKSPSKASQVTTKDAQVHKIQWEKYLKDELLKSRKEIFLLQSVRDDWKKRANFARERFQSFKEESEQQMSVLRNENESISNAEKKACNMIHSLHERLNQMQVVNVTIAVQENIAEKRRLEEQLQMVESERAKLKTELQEEHNHAQYLTLESKKNHEIAQIAIKEVEAVRQELLEEREHVQRVKENVNRDVKFAESRAAFAESKLNDLQSKIRPTNYKVPVKTDSFGRPSYMACTICLTNEKDMAFGCGHMTCRDCGSKLSKCPICREQITNHIRLFPG</sequence>
<dbReference type="Pfam" id="PF13920">
    <property type="entry name" value="zf-C3HC4_3"/>
    <property type="match status" value="1"/>
</dbReference>
<dbReference type="GO" id="GO:0008270">
    <property type="term" value="F:zinc ion binding"/>
    <property type="evidence" value="ECO:0007669"/>
    <property type="project" value="UniProtKB-KW"/>
</dbReference>
<keyword evidence="7" id="KW-0472">Membrane</keyword>
<proteinExistence type="predicted"/>
<feature type="domain" description="MYND-type" evidence="9">
    <location>
        <begin position="113"/>
        <end position="150"/>
    </location>
</feature>